<evidence type="ECO:0000256" key="3">
    <source>
        <dbReference type="ARBA" id="ARBA00022475"/>
    </source>
</evidence>
<dbReference type="RefSeq" id="WP_064549894.1">
    <property type="nucleotide sequence ID" value="NZ_LXMA01000001.1"/>
</dbReference>
<gene>
    <name evidence="9" type="ORF">A7K69_02395</name>
</gene>
<reference evidence="10" key="1">
    <citation type="submission" date="2016-05" db="EMBL/GenBank/DDBJ databases">
        <authorList>
            <person name="Wang W."/>
            <person name="Zhu L."/>
        </authorList>
    </citation>
    <scope>NUCLEOTIDE SEQUENCE [LARGE SCALE GENOMIC DNA]</scope>
    <source>
        <strain evidence="10">W-2</strain>
    </source>
</reference>
<dbReference type="Proteomes" id="UP000078290">
    <property type="component" value="Unassembled WGS sequence"/>
</dbReference>
<dbReference type="PRINTS" id="PR00812">
    <property type="entry name" value="BCTERIALGSPF"/>
</dbReference>
<proteinExistence type="inferred from homology"/>
<name>A0A1B7KWQ9_PARTM</name>
<evidence type="ECO:0000256" key="2">
    <source>
        <dbReference type="ARBA" id="ARBA00005745"/>
    </source>
</evidence>
<evidence type="ECO:0000313" key="9">
    <source>
        <dbReference type="EMBL" id="OAT74579.1"/>
    </source>
</evidence>
<organism evidence="9 10">
    <name type="scientific">Parageobacillus thermoglucosidasius</name>
    <name type="common">Geobacillus thermoglucosidasius</name>
    <dbReference type="NCBI Taxonomy" id="1426"/>
    <lineage>
        <taxon>Bacteria</taxon>
        <taxon>Bacillati</taxon>
        <taxon>Bacillota</taxon>
        <taxon>Bacilli</taxon>
        <taxon>Bacillales</taxon>
        <taxon>Anoxybacillaceae</taxon>
        <taxon>Parageobacillus</taxon>
    </lineage>
</organism>
<dbReference type="InterPro" id="IPR018076">
    <property type="entry name" value="T2SS_GspF_dom"/>
</dbReference>
<comment type="caution">
    <text evidence="9">The sequence shown here is derived from an EMBL/GenBank/DDBJ whole genome shotgun (WGS) entry which is preliminary data.</text>
</comment>
<feature type="transmembrane region" description="Helical" evidence="7">
    <location>
        <begin position="312"/>
        <end position="337"/>
    </location>
</feature>
<evidence type="ECO:0000313" key="10">
    <source>
        <dbReference type="Proteomes" id="UP000078290"/>
    </source>
</evidence>
<evidence type="ECO:0000256" key="6">
    <source>
        <dbReference type="ARBA" id="ARBA00023136"/>
    </source>
</evidence>
<feature type="transmembrane region" description="Helical" evidence="7">
    <location>
        <begin position="113"/>
        <end position="133"/>
    </location>
</feature>
<sequence>MNKRKWSLRQQGMFLVRLGNLLEKGYSLLQAIEFLEMQQPLSHRRDLQRCLDHLRSGLPFYQSIDSLHFHREAIGYLFFAEQHGDLPHGIAEAGKMLLHKADYLQRLRKTSSYPLLLLLFMVMMLALVQHMLLPQFFKFSASFASSPSSFTSLFLQIVSTIPDMFVVLCILLLVCFLLYVSWFQKLAVPAQIHIVMKIPLIRSFARLYFTHMFAMQLGHLLQGGLSVYEALQVFARQENLPFLQEEGKGMKEQLVKGIALDAIISSRMYYEQELALVIRHGQSNGELAKELSHYGEFIFQTMEERIEMSMKFIQPILLSFVGILVICMYLAILLPMFSMMSHL</sequence>
<evidence type="ECO:0000259" key="8">
    <source>
        <dbReference type="Pfam" id="PF00482"/>
    </source>
</evidence>
<evidence type="ECO:0000256" key="7">
    <source>
        <dbReference type="SAM" id="Phobius"/>
    </source>
</evidence>
<dbReference type="PANTHER" id="PTHR30012:SF0">
    <property type="entry name" value="TYPE II SECRETION SYSTEM PROTEIN F-RELATED"/>
    <property type="match status" value="1"/>
</dbReference>
<dbReference type="NCBIfam" id="NF041012">
    <property type="entry name" value="T4P_ComGB"/>
    <property type="match status" value="1"/>
</dbReference>
<comment type="subcellular location">
    <subcellularLocation>
        <location evidence="1">Cell membrane</location>
        <topology evidence="1">Multi-pass membrane protein</topology>
    </subcellularLocation>
</comment>
<dbReference type="GO" id="GO:0005886">
    <property type="term" value="C:plasma membrane"/>
    <property type="evidence" value="ECO:0007669"/>
    <property type="project" value="UniProtKB-SubCell"/>
</dbReference>
<dbReference type="AlphaFoldDB" id="A0A1B7KWQ9"/>
<dbReference type="PANTHER" id="PTHR30012">
    <property type="entry name" value="GENERAL SECRETION PATHWAY PROTEIN"/>
    <property type="match status" value="1"/>
</dbReference>
<keyword evidence="5 7" id="KW-1133">Transmembrane helix</keyword>
<dbReference type="InterPro" id="IPR003004">
    <property type="entry name" value="GspF/PilC"/>
</dbReference>
<dbReference type="InterPro" id="IPR047692">
    <property type="entry name" value="T4P_ComGB"/>
</dbReference>
<feature type="domain" description="Type II secretion system protein GspF" evidence="8">
    <location>
        <begin position="14"/>
        <end position="134"/>
    </location>
</feature>
<accession>A0A1B7KWQ9</accession>
<keyword evidence="6 7" id="KW-0472">Membrane</keyword>
<dbReference type="Gene3D" id="1.20.81.30">
    <property type="entry name" value="Type II secretion system (T2SS), domain F"/>
    <property type="match status" value="2"/>
</dbReference>
<protein>
    <submittedName>
        <fullName evidence="9">Type II secretion system protein F</fullName>
    </submittedName>
</protein>
<keyword evidence="3" id="KW-1003">Cell membrane</keyword>
<dbReference type="InterPro" id="IPR042094">
    <property type="entry name" value="T2SS_GspF_sf"/>
</dbReference>
<evidence type="ECO:0000256" key="5">
    <source>
        <dbReference type="ARBA" id="ARBA00022989"/>
    </source>
</evidence>
<feature type="transmembrane region" description="Helical" evidence="7">
    <location>
        <begin position="153"/>
        <end position="180"/>
    </location>
</feature>
<dbReference type="Pfam" id="PF00482">
    <property type="entry name" value="T2SSF"/>
    <property type="match status" value="2"/>
</dbReference>
<comment type="similarity">
    <text evidence="2">Belongs to the GSP F family.</text>
</comment>
<evidence type="ECO:0000256" key="1">
    <source>
        <dbReference type="ARBA" id="ARBA00004651"/>
    </source>
</evidence>
<evidence type="ECO:0000256" key="4">
    <source>
        <dbReference type="ARBA" id="ARBA00022692"/>
    </source>
</evidence>
<dbReference type="OrthoDB" id="1638902at2"/>
<keyword evidence="4 7" id="KW-0812">Transmembrane</keyword>
<feature type="domain" description="Type II secretion system protein GspF" evidence="8">
    <location>
        <begin position="213"/>
        <end position="335"/>
    </location>
</feature>
<dbReference type="EMBL" id="LXMA01000001">
    <property type="protein sequence ID" value="OAT74579.1"/>
    <property type="molecule type" value="Genomic_DNA"/>
</dbReference>